<comment type="catalytic activity">
    <reaction evidence="8 9">
        <text>5-phospho-alpha-D-ribose 1-diphosphate + nicotinate + ATP + H2O = nicotinate beta-D-ribonucleotide + ADP + phosphate + diphosphate</text>
        <dbReference type="Rhea" id="RHEA:36163"/>
        <dbReference type="ChEBI" id="CHEBI:15377"/>
        <dbReference type="ChEBI" id="CHEBI:30616"/>
        <dbReference type="ChEBI" id="CHEBI:32544"/>
        <dbReference type="ChEBI" id="CHEBI:33019"/>
        <dbReference type="ChEBI" id="CHEBI:43474"/>
        <dbReference type="ChEBI" id="CHEBI:57502"/>
        <dbReference type="ChEBI" id="CHEBI:58017"/>
        <dbReference type="ChEBI" id="CHEBI:456216"/>
        <dbReference type="EC" id="6.3.4.21"/>
    </reaction>
</comment>
<keyword evidence="4" id="KW-0597">Phosphoprotein</keyword>
<keyword evidence="13" id="KW-0328">Glycosyltransferase</keyword>
<organism evidence="13 14">
    <name type="scientific">Liquorilactobacillus vini DSM 20605</name>
    <dbReference type="NCBI Taxonomy" id="1133569"/>
    <lineage>
        <taxon>Bacteria</taxon>
        <taxon>Bacillati</taxon>
        <taxon>Bacillota</taxon>
        <taxon>Bacilli</taxon>
        <taxon>Lactobacillales</taxon>
        <taxon>Lactobacillaceae</taxon>
        <taxon>Liquorilactobacillus</taxon>
    </lineage>
</organism>
<evidence type="ECO:0000256" key="5">
    <source>
        <dbReference type="ARBA" id="ARBA00022598"/>
    </source>
</evidence>
<evidence type="ECO:0000256" key="4">
    <source>
        <dbReference type="ARBA" id="ARBA00022553"/>
    </source>
</evidence>
<dbReference type="STRING" id="1133569.FD21_GL001996"/>
<dbReference type="GO" id="GO:0004516">
    <property type="term" value="F:nicotinate phosphoribosyltransferase activity"/>
    <property type="evidence" value="ECO:0007669"/>
    <property type="project" value="UniProtKB-UniRule"/>
</dbReference>
<dbReference type="SUPFAM" id="SSF54675">
    <property type="entry name" value="Nicotinate/Quinolinate PRTase N-terminal domain-like"/>
    <property type="match status" value="1"/>
</dbReference>
<protein>
    <recommendedName>
        <fullName evidence="3 9">Nicotinate phosphoribosyltransferase</fullName>
        <ecNumber evidence="3 9">6.3.4.21</ecNumber>
    </recommendedName>
</protein>
<feature type="domain" description="Nicotinate phosphoribosyltransferase C-terminal" evidence="12">
    <location>
        <begin position="360"/>
        <end position="467"/>
    </location>
</feature>
<dbReference type="InterPro" id="IPR007229">
    <property type="entry name" value="Nic_PRibTrfase-Fam"/>
</dbReference>
<dbReference type="NCBIfam" id="TIGR01513">
    <property type="entry name" value="NAPRTase_put"/>
    <property type="match status" value="1"/>
</dbReference>
<evidence type="ECO:0000256" key="6">
    <source>
        <dbReference type="ARBA" id="ARBA00022642"/>
    </source>
</evidence>
<reference evidence="13 14" key="1">
    <citation type="journal article" date="2015" name="Genome Announc.">
        <title>Expanding the biotechnology potential of lactobacilli through comparative genomics of 213 strains and associated genera.</title>
        <authorList>
            <person name="Sun Z."/>
            <person name="Harris H.M."/>
            <person name="McCann A."/>
            <person name="Guo C."/>
            <person name="Argimon S."/>
            <person name="Zhang W."/>
            <person name="Yang X."/>
            <person name="Jeffery I.B."/>
            <person name="Cooney J.C."/>
            <person name="Kagawa T.F."/>
            <person name="Liu W."/>
            <person name="Song Y."/>
            <person name="Salvetti E."/>
            <person name="Wrobel A."/>
            <person name="Rasinkangas P."/>
            <person name="Parkhill J."/>
            <person name="Rea M.C."/>
            <person name="O'Sullivan O."/>
            <person name="Ritari J."/>
            <person name="Douillard F.P."/>
            <person name="Paul Ross R."/>
            <person name="Yang R."/>
            <person name="Briner A.E."/>
            <person name="Felis G.E."/>
            <person name="de Vos W.M."/>
            <person name="Barrangou R."/>
            <person name="Klaenhammer T.R."/>
            <person name="Caufield P.W."/>
            <person name="Cui Y."/>
            <person name="Zhang H."/>
            <person name="O'Toole P.W."/>
        </authorList>
    </citation>
    <scope>NUCLEOTIDE SEQUENCE [LARGE SCALE GENOMIC DNA]</scope>
    <source>
        <strain evidence="13 14">DSM 20605</strain>
    </source>
</reference>
<comment type="pathway">
    <text evidence="1 9">Cofactor biosynthesis; NAD(+) biosynthesis; nicotinate D-ribonucleotide from nicotinate: step 1/1.</text>
</comment>
<dbReference type="InterPro" id="IPR036068">
    <property type="entry name" value="Nicotinate_pribotase-like_C"/>
</dbReference>
<dbReference type="GO" id="GO:0034355">
    <property type="term" value="P:NAD+ biosynthetic process via the salvage pathway"/>
    <property type="evidence" value="ECO:0007669"/>
    <property type="project" value="TreeGrafter"/>
</dbReference>
<sequence length="478" mass="54251">MKTRNLTLLLDFYELTMANGFFKENPEKIGYFDLYFRKVPDQGGLVVYTGLDQVINYLSNLYFSDSDIKFLRQLGTFEEKFLKYLENFDFKCDVWSMKEGTPAFPNEPLLTVRGPLLQAQLLETMLLNIINHESLIATKARRVCMVAHGRKVMEFGSRRAQGADAATYGARAAVIGGCFGTANVLSAKEFGLKPMGTMAHSWVQSFPSEIEAFEAWMRVYPHNCLLLVDTYDVLNSGVPHAIEVFRQLKRQGIDGPFGIRIDSGDITYLTRQARKMLDQAGFESATITISNALDEEVIQNVLEEGAQVDSFGVGEKMITAASDPVLSGVYKMVAIQEEGKIIPKIKLSNTVEKTTIPGFKHPYRLYDEEGKARGDLLLAADEKVRANSRIYNSDPNKTIQIRRLKNWKLKPLHQQIYTAGKLVYQQPKTLEVKAYSQAKVKELPEACLRLKNPDIYDVFWSKRIRELRTKMIEEFTSK</sequence>
<evidence type="ECO:0000256" key="7">
    <source>
        <dbReference type="ARBA" id="ARBA00022679"/>
    </source>
</evidence>
<dbReference type="FunFam" id="3.20.20.70:FF:000076">
    <property type="entry name" value="Nicotinate phosphoribosyltransferase"/>
    <property type="match status" value="1"/>
</dbReference>
<evidence type="ECO:0000256" key="9">
    <source>
        <dbReference type="RuleBase" id="RU365100"/>
    </source>
</evidence>
<keyword evidence="7 9" id="KW-0808">Transferase</keyword>
<keyword evidence="5 9" id="KW-0436">Ligase</keyword>
<evidence type="ECO:0000313" key="14">
    <source>
        <dbReference type="Proteomes" id="UP000051576"/>
    </source>
</evidence>
<dbReference type="AlphaFoldDB" id="A0A0R2CN48"/>
<dbReference type="RefSeq" id="WP_010580041.1">
    <property type="nucleotide sequence ID" value="NZ_AHYZ01000055.1"/>
</dbReference>
<dbReference type="OrthoDB" id="9770610at2"/>
<dbReference type="NCBIfam" id="NF006695">
    <property type="entry name" value="PRK09243.1-2"/>
    <property type="match status" value="1"/>
</dbReference>
<dbReference type="SUPFAM" id="SSF51690">
    <property type="entry name" value="Nicotinate/Quinolinate PRTase C-terminal domain-like"/>
    <property type="match status" value="1"/>
</dbReference>
<dbReference type="NCBIfam" id="NF009131">
    <property type="entry name" value="PRK12484.1"/>
    <property type="match status" value="1"/>
</dbReference>
<dbReference type="EMBL" id="AYYX01000008">
    <property type="protein sequence ID" value="KRM89267.1"/>
    <property type="molecule type" value="Genomic_DNA"/>
</dbReference>
<dbReference type="Gene3D" id="3.20.140.10">
    <property type="entry name" value="nicotinate phosphoribosyltransferase"/>
    <property type="match status" value="1"/>
</dbReference>
<evidence type="ECO:0000256" key="2">
    <source>
        <dbReference type="ARBA" id="ARBA00010897"/>
    </source>
</evidence>
<feature type="domain" description="Nicotinate/nicotinamide phosphoribosyltransferase" evidence="10">
    <location>
        <begin position="151"/>
        <end position="342"/>
    </location>
</feature>
<keyword evidence="6 9" id="KW-0662">Pyridine nucleotide biosynthesis</keyword>
<dbReference type="Proteomes" id="UP000051576">
    <property type="component" value="Unassembled WGS sequence"/>
</dbReference>
<dbReference type="InterPro" id="IPR040727">
    <property type="entry name" value="NAPRTase_N"/>
</dbReference>
<keyword evidence="14" id="KW-1185">Reference proteome</keyword>
<dbReference type="InterPro" id="IPR041619">
    <property type="entry name" value="NAPRTase_C"/>
</dbReference>
<comment type="function">
    <text evidence="9">Catalyzes the first step in the biosynthesis of NAD from nicotinic acid, the ATP-dependent synthesis of beta-nicotinate D-ribonucleotide from nicotinate and 5-phospho-D-ribose 1-phosphate.</text>
</comment>
<dbReference type="Gene3D" id="3.20.20.70">
    <property type="entry name" value="Aldolase class I"/>
    <property type="match status" value="1"/>
</dbReference>
<feature type="domain" description="Nicotinate phosphoribosyltransferase N-terminal" evidence="11">
    <location>
        <begin position="8"/>
        <end position="131"/>
    </location>
</feature>
<evidence type="ECO:0000259" key="12">
    <source>
        <dbReference type="Pfam" id="PF17956"/>
    </source>
</evidence>
<comment type="similarity">
    <text evidence="2 9">Belongs to the NAPRTase family.</text>
</comment>
<evidence type="ECO:0000256" key="3">
    <source>
        <dbReference type="ARBA" id="ARBA00013236"/>
    </source>
</evidence>
<dbReference type="InterPro" id="IPR041525">
    <property type="entry name" value="N/Namide_PRibTrfase"/>
</dbReference>
<dbReference type="PANTHER" id="PTHR11098">
    <property type="entry name" value="NICOTINATE PHOSPHORIBOSYLTRANSFERASE"/>
    <property type="match status" value="1"/>
</dbReference>
<dbReference type="EC" id="6.3.4.21" evidence="3 9"/>
<dbReference type="GO" id="GO:0005829">
    <property type="term" value="C:cytosol"/>
    <property type="evidence" value="ECO:0007669"/>
    <property type="project" value="TreeGrafter"/>
</dbReference>
<dbReference type="Pfam" id="PF04095">
    <property type="entry name" value="NAPRTase"/>
    <property type="match status" value="1"/>
</dbReference>
<dbReference type="Pfam" id="PF17767">
    <property type="entry name" value="NAPRTase_N"/>
    <property type="match status" value="1"/>
</dbReference>
<dbReference type="PATRIC" id="fig|1133569.4.peg.2156"/>
<dbReference type="PIRSF" id="PIRSF000484">
    <property type="entry name" value="NAPRT"/>
    <property type="match status" value="1"/>
</dbReference>
<accession>A0A0R2CN48</accession>
<dbReference type="CDD" id="cd01570">
    <property type="entry name" value="NAPRTase_A"/>
    <property type="match status" value="1"/>
</dbReference>
<gene>
    <name evidence="13" type="ORF">FD21_GL001996</name>
</gene>
<dbReference type="InterPro" id="IPR013785">
    <property type="entry name" value="Aldolase_TIM"/>
</dbReference>
<dbReference type="GO" id="GO:0047280">
    <property type="term" value="F:nicotinamide phosphoribosyltransferase activity"/>
    <property type="evidence" value="ECO:0007669"/>
    <property type="project" value="UniProtKB-ARBA"/>
</dbReference>
<evidence type="ECO:0000256" key="8">
    <source>
        <dbReference type="ARBA" id="ARBA00048668"/>
    </source>
</evidence>
<comment type="caution">
    <text evidence="13">The sequence shown here is derived from an EMBL/GenBank/DDBJ whole genome shotgun (WGS) entry which is preliminary data.</text>
</comment>
<evidence type="ECO:0000259" key="11">
    <source>
        <dbReference type="Pfam" id="PF17767"/>
    </source>
</evidence>
<dbReference type="Pfam" id="PF17956">
    <property type="entry name" value="NAPRTase_C"/>
    <property type="match status" value="1"/>
</dbReference>
<dbReference type="InterPro" id="IPR006405">
    <property type="entry name" value="Nic_PRibTrfase_pncB"/>
</dbReference>
<evidence type="ECO:0000259" key="10">
    <source>
        <dbReference type="Pfam" id="PF04095"/>
    </source>
</evidence>
<comment type="PTM">
    <text evidence="9">Transiently phosphorylated on a His residue during the reaction cycle. Phosphorylation strongly increases the affinity for substrates and increases the rate of nicotinate D-ribonucleotide production. Dephosphorylation regenerates the low-affinity form of the enzyme, leading to product release.</text>
</comment>
<proteinExistence type="inferred from homology"/>
<evidence type="ECO:0000313" key="13">
    <source>
        <dbReference type="EMBL" id="KRM89267.1"/>
    </source>
</evidence>
<dbReference type="PANTHER" id="PTHR11098:SF1">
    <property type="entry name" value="NICOTINATE PHOSPHORIBOSYLTRANSFERASE"/>
    <property type="match status" value="1"/>
</dbReference>
<dbReference type="UniPathway" id="UPA00253">
    <property type="reaction ID" value="UER00457"/>
</dbReference>
<name>A0A0R2CN48_9LACO</name>
<evidence type="ECO:0000256" key="1">
    <source>
        <dbReference type="ARBA" id="ARBA00004952"/>
    </source>
</evidence>
<dbReference type="eggNOG" id="COG1488">
    <property type="taxonomic scope" value="Bacteria"/>
</dbReference>